<dbReference type="InterPro" id="IPR010110">
    <property type="entry name" value="Shikimate_DH_AroM-type"/>
</dbReference>
<evidence type="ECO:0000313" key="5">
    <source>
        <dbReference type="EMBL" id="MFC3962978.1"/>
    </source>
</evidence>
<evidence type="ECO:0000313" key="6">
    <source>
        <dbReference type="Proteomes" id="UP001595696"/>
    </source>
</evidence>
<dbReference type="Pfam" id="PF18317">
    <property type="entry name" value="SDH_C"/>
    <property type="match status" value="1"/>
</dbReference>
<dbReference type="InterPro" id="IPR022893">
    <property type="entry name" value="Shikimate_DH_fam"/>
</dbReference>
<dbReference type="InterPro" id="IPR036291">
    <property type="entry name" value="NAD(P)-bd_dom_sf"/>
</dbReference>
<accession>A0ABV8DSJ9</accession>
<keyword evidence="2" id="KW-0028">Amino-acid biosynthesis</keyword>
<dbReference type="Pfam" id="PF08501">
    <property type="entry name" value="Shikimate_dh_N"/>
    <property type="match status" value="1"/>
</dbReference>
<dbReference type="PANTHER" id="PTHR21089:SF1">
    <property type="entry name" value="BIFUNCTIONAL 3-DEHYDROQUINATE DEHYDRATASE_SHIKIMATE DEHYDROGENASE, CHLOROPLASTIC"/>
    <property type="match status" value="1"/>
</dbReference>
<dbReference type="Gene3D" id="3.40.50.10860">
    <property type="entry name" value="Leucine Dehydrogenase, chain A, domain 1"/>
    <property type="match status" value="1"/>
</dbReference>
<dbReference type="RefSeq" id="WP_378612720.1">
    <property type="nucleotide sequence ID" value="NZ_JBHSAX010000013.1"/>
</dbReference>
<evidence type="ECO:0000259" key="3">
    <source>
        <dbReference type="Pfam" id="PF08501"/>
    </source>
</evidence>
<evidence type="ECO:0000256" key="2">
    <source>
        <dbReference type="ARBA" id="ARBA00023141"/>
    </source>
</evidence>
<feature type="domain" description="SDH C-terminal" evidence="4">
    <location>
        <begin position="248"/>
        <end position="277"/>
    </location>
</feature>
<proteinExistence type="predicted"/>
<comment type="pathway">
    <text evidence="1">Metabolic intermediate biosynthesis; chorismate biosynthesis; chorismate from D-erythrose 4-phosphate and phosphoenolpyruvate: step 4/7.</text>
</comment>
<dbReference type="GO" id="GO:0004764">
    <property type="term" value="F:shikimate 3-dehydrogenase (NADP+) activity"/>
    <property type="evidence" value="ECO:0007669"/>
    <property type="project" value="UniProtKB-EC"/>
</dbReference>
<dbReference type="Proteomes" id="UP001595696">
    <property type="component" value="Unassembled WGS sequence"/>
</dbReference>
<dbReference type="EMBL" id="JBHSAX010000013">
    <property type="protein sequence ID" value="MFC3962978.1"/>
    <property type="molecule type" value="Genomic_DNA"/>
</dbReference>
<dbReference type="NCBIfam" id="TIGR01809">
    <property type="entry name" value="Shik-DH-AROM"/>
    <property type="match status" value="1"/>
</dbReference>
<sequence>MGADGGGGRAAGSVRRAAVLGSPIAHSRSPQLHLAAYRALGLDWSYERIECDAAALPGLVAGLGPEWAGLSVTMPGKEAALAVADSRTDRAVLVGSANTLVRTAAGWRADCTDVDGVAGALREAGVSEVERAVVLGAGGTARPALLALRDLGATEVTVVARDAGRAAGALELAERLGLRAAHTDFRLDVLRARCTAADVAISTVPAAAAGAVAAAVALAPVVLDALYHPWPTPLAGAVSAAGHTVVSGLEMLLNQAFGQVEQFTGHPAPRAAMRAALSATFAG</sequence>
<keyword evidence="2" id="KW-0057">Aromatic amino acid biosynthesis</keyword>
<organism evidence="5 6">
    <name type="scientific">Nocardia jiangsuensis</name>
    <dbReference type="NCBI Taxonomy" id="1691563"/>
    <lineage>
        <taxon>Bacteria</taxon>
        <taxon>Bacillati</taxon>
        <taxon>Actinomycetota</taxon>
        <taxon>Actinomycetes</taxon>
        <taxon>Mycobacteriales</taxon>
        <taxon>Nocardiaceae</taxon>
        <taxon>Nocardia</taxon>
    </lineage>
</organism>
<dbReference type="InterPro" id="IPR046346">
    <property type="entry name" value="Aminoacid_DH-like_N_sf"/>
</dbReference>
<evidence type="ECO:0000259" key="4">
    <source>
        <dbReference type="Pfam" id="PF18317"/>
    </source>
</evidence>
<protein>
    <submittedName>
        <fullName evidence="5">Shikimate dehydrogenase</fullName>
        <ecNumber evidence="5">1.1.1.25</ecNumber>
    </submittedName>
</protein>
<dbReference type="Gene3D" id="3.40.50.720">
    <property type="entry name" value="NAD(P)-binding Rossmann-like Domain"/>
    <property type="match status" value="1"/>
</dbReference>
<dbReference type="InterPro" id="IPR041121">
    <property type="entry name" value="SDH_C"/>
</dbReference>
<keyword evidence="6" id="KW-1185">Reference proteome</keyword>
<dbReference type="SUPFAM" id="SSF53223">
    <property type="entry name" value="Aminoacid dehydrogenase-like, N-terminal domain"/>
    <property type="match status" value="1"/>
</dbReference>
<keyword evidence="5" id="KW-0560">Oxidoreductase</keyword>
<name>A0ABV8DSJ9_9NOCA</name>
<comment type="caution">
    <text evidence="5">The sequence shown here is derived from an EMBL/GenBank/DDBJ whole genome shotgun (WGS) entry which is preliminary data.</text>
</comment>
<dbReference type="PANTHER" id="PTHR21089">
    <property type="entry name" value="SHIKIMATE DEHYDROGENASE"/>
    <property type="match status" value="1"/>
</dbReference>
<feature type="domain" description="Shikimate dehydrogenase substrate binding N-terminal" evidence="3">
    <location>
        <begin position="19"/>
        <end position="100"/>
    </location>
</feature>
<dbReference type="SUPFAM" id="SSF51735">
    <property type="entry name" value="NAD(P)-binding Rossmann-fold domains"/>
    <property type="match status" value="1"/>
</dbReference>
<evidence type="ECO:0000256" key="1">
    <source>
        <dbReference type="ARBA" id="ARBA00004871"/>
    </source>
</evidence>
<dbReference type="EC" id="1.1.1.25" evidence="5"/>
<reference evidence="6" key="1">
    <citation type="journal article" date="2019" name="Int. J. Syst. Evol. Microbiol.">
        <title>The Global Catalogue of Microorganisms (GCM) 10K type strain sequencing project: providing services to taxonomists for standard genome sequencing and annotation.</title>
        <authorList>
            <consortium name="The Broad Institute Genomics Platform"/>
            <consortium name="The Broad Institute Genome Sequencing Center for Infectious Disease"/>
            <person name="Wu L."/>
            <person name="Ma J."/>
        </authorList>
    </citation>
    <scope>NUCLEOTIDE SEQUENCE [LARGE SCALE GENOMIC DNA]</scope>
    <source>
        <strain evidence="6">CGMCC 4.7330</strain>
    </source>
</reference>
<gene>
    <name evidence="5" type="ORF">ACFO0B_13370</name>
</gene>
<dbReference type="InterPro" id="IPR013708">
    <property type="entry name" value="Shikimate_DH-bd_N"/>
</dbReference>
<dbReference type="NCBIfam" id="NF001311">
    <property type="entry name" value="PRK00258.1-3"/>
    <property type="match status" value="1"/>
</dbReference>